<evidence type="ECO:0000259" key="3">
    <source>
        <dbReference type="Pfam" id="PF13518"/>
    </source>
</evidence>
<evidence type="ECO:0000256" key="1">
    <source>
        <dbReference type="ARBA" id="ARBA00038232"/>
    </source>
</evidence>
<protein>
    <submittedName>
        <fullName evidence="4">Helix-turn-helix domain-containing protein</fullName>
    </submittedName>
</protein>
<accession>A0A412IA83</accession>
<dbReference type="OrthoDB" id="2326530at2"/>
<name>A0A412IA83_9FIRM</name>
<evidence type="ECO:0000256" key="2">
    <source>
        <dbReference type="SAM" id="MobiDB-lite"/>
    </source>
</evidence>
<evidence type="ECO:0000313" key="5">
    <source>
        <dbReference type="Proteomes" id="UP000283295"/>
    </source>
</evidence>
<feature type="domain" description="Insertion element IS150 protein InsJ-like helix-turn-helix" evidence="3">
    <location>
        <begin position="78"/>
        <end position="129"/>
    </location>
</feature>
<dbReference type="InterPro" id="IPR055247">
    <property type="entry name" value="InsJ-like_HTH"/>
</dbReference>
<dbReference type="Proteomes" id="UP000283295">
    <property type="component" value="Unassembled WGS sequence"/>
</dbReference>
<reference evidence="4 5" key="1">
    <citation type="submission" date="2018-08" db="EMBL/GenBank/DDBJ databases">
        <title>A genome reference for cultivated species of the human gut microbiota.</title>
        <authorList>
            <person name="Zou Y."/>
            <person name="Xue W."/>
            <person name="Luo G."/>
        </authorList>
    </citation>
    <scope>NUCLEOTIDE SEQUENCE [LARGE SCALE GENOMIC DNA]</scope>
    <source>
        <strain evidence="4 5">AF22-21</strain>
    </source>
</reference>
<organism evidence="4 5">
    <name type="scientific">Coprococcus eutactus</name>
    <dbReference type="NCBI Taxonomy" id="33043"/>
    <lineage>
        <taxon>Bacteria</taxon>
        <taxon>Bacillati</taxon>
        <taxon>Bacillota</taxon>
        <taxon>Clostridia</taxon>
        <taxon>Lachnospirales</taxon>
        <taxon>Lachnospiraceae</taxon>
        <taxon>Coprococcus</taxon>
    </lineage>
</organism>
<dbReference type="EMBL" id="QRVK01000108">
    <property type="protein sequence ID" value="RGS33799.1"/>
    <property type="molecule type" value="Genomic_DNA"/>
</dbReference>
<gene>
    <name evidence="4" type="ORF">DWX94_14740</name>
</gene>
<evidence type="ECO:0000313" key="4">
    <source>
        <dbReference type="EMBL" id="RGS33799.1"/>
    </source>
</evidence>
<feature type="compositionally biased region" description="Basic and acidic residues" evidence="2">
    <location>
        <begin position="124"/>
        <end position="135"/>
    </location>
</feature>
<dbReference type="PANTHER" id="PTHR33795:SF1">
    <property type="entry name" value="INSERTION ELEMENT IS150 PROTEIN INSJ"/>
    <property type="match status" value="1"/>
</dbReference>
<comment type="similarity">
    <text evidence="1">Belongs to the IS150/IS1296 orfA family.</text>
</comment>
<proteinExistence type="inferred from homology"/>
<dbReference type="InterPro" id="IPR052057">
    <property type="entry name" value="IS150/IS1296_orfA-like"/>
</dbReference>
<comment type="caution">
    <text evidence="4">The sequence shown here is derived from an EMBL/GenBank/DDBJ whole genome shotgun (WGS) entry which is preliminary data.</text>
</comment>
<dbReference type="Pfam" id="PF13518">
    <property type="entry name" value="HTH_28"/>
    <property type="match status" value="1"/>
</dbReference>
<sequence length="201" mass="23630">MYPLYWTTSKEGIFMRYSYEFKMMCVELYHSGSYPDIPKGLNPNTLKRHIREWSRLVDLHGPEVLKHKVFNKVWTPEEKLELISKVIAGTPRTKVAIEAGINAGLLYQWVHKYKLQGYNGLVESKKGRPTKEPRMKKSTNPLPLTESEREELIRLRTENEYIKAENEVIKKRIALRQEKWVAQLKAKKQQSSKNSEKKDIN</sequence>
<feature type="region of interest" description="Disordered" evidence="2">
    <location>
        <begin position="124"/>
        <end position="145"/>
    </location>
</feature>
<dbReference type="PANTHER" id="PTHR33795">
    <property type="entry name" value="INSERTION ELEMENT IS150 PROTEIN INSJ"/>
    <property type="match status" value="1"/>
</dbReference>
<dbReference type="SUPFAM" id="SSF46689">
    <property type="entry name" value="Homeodomain-like"/>
    <property type="match status" value="1"/>
</dbReference>
<dbReference type="InterPro" id="IPR009057">
    <property type="entry name" value="Homeodomain-like_sf"/>
</dbReference>
<dbReference type="AlphaFoldDB" id="A0A412IA83"/>